<organism evidence="3 4">
    <name type="scientific">Prosthecobacter debontii</name>
    <dbReference type="NCBI Taxonomy" id="48467"/>
    <lineage>
        <taxon>Bacteria</taxon>
        <taxon>Pseudomonadati</taxon>
        <taxon>Verrucomicrobiota</taxon>
        <taxon>Verrucomicrobiia</taxon>
        <taxon>Verrucomicrobiales</taxon>
        <taxon>Verrucomicrobiaceae</taxon>
        <taxon>Prosthecobacter</taxon>
    </lineage>
</organism>
<proteinExistence type="inferred from homology"/>
<dbReference type="PANTHER" id="PTHR42850:SF2">
    <property type="entry name" value="BLL5683 PROTEIN"/>
    <property type="match status" value="1"/>
</dbReference>
<dbReference type="InterPro" id="IPR024654">
    <property type="entry name" value="Calcineurin-like_PHP_lpxH"/>
</dbReference>
<reference evidence="4" key="1">
    <citation type="submission" date="2017-02" db="EMBL/GenBank/DDBJ databases">
        <authorList>
            <person name="Varghese N."/>
            <person name="Submissions S."/>
        </authorList>
    </citation>
    <scope>NUCLEOTIDE SEQUENCE [LARGE SCALE GENOMIC DNA]</scope>
    <source>
        <strain evidence="4">ATCC 700200</strain>
    </source>
</reference>
<evidence type="ECO:0000256" key="1">
    <source>
        <dbReference type="ARBA" id="ARBA00008950"/>
    </source>
</evidence>
<dbReference type="SUPFAM" id="SSF56300">
    <property type="entry name" value="Metallo-dependent phosphatases"/>
    <property type="match status" value="1"/>
</dbReference>
<dbReference type="Pfam" id="PF12850">
    <property type="entry name" value="Metallophos_2"/>
    <property type="match status" value="1"/>
</dbReference>
<dbReference type="EMBL" id="FUYE01000007">
    <property type="protein sequence ID" value="SKA96563.1"/>
    <property type="molecule type" value="Genomic_DNA"/>
</dbReference>
<dbReference type="PIRSF" id="PIRSF000883">
    <property type="entry name" value="Pesterase_MJ0912"/>
    <property type="match status" value="1"/>
</dbReference>
<name>A0A1T4Y4K1_9BACT</name>
<comment type="similarity">
    <text evidence="1">Belongs to the metallophosphoesterase superfamily. YfcE family.</text>
</comment>
<dbReference type="CDD" id="cd00838">
    <property type="entry name" value="MPP_superfamily"/>
    <property type="match status" value="1"/>
</dbReference>
<dbReference type="Proteomes" id="UP000190774">
    <property type="component" value="Unassembled WGS sequence"/>
</dbReference>
<evidence type="ECO:0000259" key="2">
    <source>
        <dbReference type="Pfam" id="PF12850"/>
    </source>
</evidence>
<dbReference type="InterPro" id="IPR029052">
    <property type="entry name" value="Metallo-depent_PP-like"/>
</dbReference>
<feature type="domain" description="Calcineurin-like phosphoesterase" evidence="2">
    <location>
        <begin position="1"/>
        <end position="204"/>
    </location>
</feature>
<accession>A0A1T4Y4K1</accession>
<dbReference type="STRING" id="48467.SAMN02745166_02425"/>
<dbReference type="RefSeq" id="WP_078813622.1">
    <property type="nucleotide sequence ID" value="NZ_FUYE01000007.1"/>
</dbReference>
<dbReference type="OrthoDB" id="9800565at2"/>
<protein>
    <submittedName>
        <fullName evidence="3">Predicted phosphodiesterase</fullName>
    </submittedName>
</protein>
<dbReference type="AlphaFoldDB" id="A0A1T4Y4K1"/>
<sequence>MKFAIFGDIHANLEALQTVLWDAQEQGCANYVCLGDIVGYAANPVECLETVRQMGCPVVRGNHDEGAASDSTLDELNPLAQAALLWTRQQLNDDQRQWLRELKLVRQVRDFTIVHSTLDSPGAWGYVTNRFDAMASFSYQFTQVCFYGHTHVPRIFEKDDSVRAARGNDVTLQRGVKYFVNVGSVGQPRDGDWRAAYAIYDVQAQTISIRRLEYDIQTAQDKIRAAGLPSLLAERLALGK</sequence>
<dbReference type="PANTHER" id="PTHR42850">
    <property type="entry name" value="METALLOPHOSPHOESTERASE"/>
    <property type="match status" value="1"/>
</dbReference>
<dbReference type="InterPro" id="IPR011152">
    <property type="entry name" value="Pesterase_MJ0912"/>
</dbReference>
<evidence type="ECO:0000313" key="4">
    <source>
        <dbReference type="Proteomes" id="UP000190774"/>
    </source>
</evidence>
<keyword evidence="4" id="KW-1185">Reference proteome</keyword>
<dbReference type="InterPro" id="IPR050126">
    <property type="entry name" value="Ap4A_hydrolase"/>
</dbReference>
<dbReference type="GO" id="GO:0005737">
    <property type="term" value="C:cytoplasm"/>
    <property type="evidence" value="ECO:0007669"/>
    <property type="project" value="TreeGrafter"/>
</dbReference>
<gene>
    <name evidence="3" type="ORF">SAMN02745166_02425</name>
</gene>
<dbReference type="GO" id="GO:0016791">
    <property type="term" value="F:phosphatase activity"/>
    <property type="evidence" value="ECO:0007669"/>
    <property type="project" value="TreeGrafter"/>
</dbReference>
<evidence type="ECO:0000313" key="3">
    <source>
        <dbReference type="EMBL" id="SKA96563.1"/>
    </source>
</evidence>
<dbReference type="Gene3D" id="3.60.21.10">
    <property type="match status" value="1"/>
</dbReference>